<gene>
    <name evidence="4" type="ORF">YYC_05472</name>
</gene>
<feature type="region of interest" description="Disordered" evidence="2">
    <location>
        <begin position="1697"/>
        <end position="1743"/>
    </location>
</feature>
<dbReference type="GO" id="GO:0060271">
    <property type="term" value="P:cilium assembly"/>
    <property type="evidence" value="ECO:0007669"/>
    <property type="project" value="TreeGrafter"/>
</dbReference>
<dbReference type="Proteomes" id="UP000018538">
    <property type="component" value="Unassembled WGS sequence"/>
</dbReference>
<dbReference type="PANTHER" id="PTHR45912">
    <property type="entry name" value="CILIA- AND FLAGELLA-ASSOCIATED PROTEIN 47"/>
    <property type="match status" value="1"/>
</dbReference>
<feature type="transmembrane region" description="Helical" evidence="3">
    <location>
        <begin position="117"/>
        <end position="138"/>
    </location>
</feature>
<evidence type="ECO:0000256" key="1">
    <source>
        <dbReference type="SAM" id="Coils"/>
    </source>
</evidence>
<keyword evidence="1" id="KW-0175">Coiled coil</keyword>
<keyword evidence="3" id="KW-1133">Transmembrane helix</keyword>
<dbReference type="GO" id="GO:0005929">
    <property type="term" value="C:cilium"/>
    <property type="evidence" value="ECO:0007669"/>
    <property type="project" value="TreeGrafter"/>
</dbReference>
<feature type="compositionally biased region" description="Basic and acidic residues" evidence="2">
    <location>
        <begin position="1697"/>
        <end position="1730"/>
    </location>
</feature>
<feature type="coiled-coil region" evidence="1">
    <location>
        <begin position="1644"/>
        <end position="1671"/>
    </location>
</feature>
<evidence type="ECO:0000313" key="5">
    <source>
        <dbReference type="Proteomes" id="UP000018538"/>
    </source>
</evidence>
<sequence>MASTNQTNISKYYKNIEYILFEWLYFHYNNVYYNEVKNEQYIFKNKENEYNKNESNLINDDTNSKQLNYMKKNDDNSSGYINNEHSYKNFEKSNFYREEKKKKNIVRENKLKIINIYSLKNLVIILYTIISHIPYFLFFKNKIKVECKNRKDYMHNIDILLIILNEIKLDNLITRQVLIDFNYIHIFLFLNCLYFILPNYLPKYYLDVDDISSYKSDRVLIKEEIVKKKNTIKNKKNIDLHKDKERKRNHINNNDKSVDQNERIILIYNLNDNKCKYTVFLIGCSKYEIDKEYIEIDSHKSEEIKLKIDPNYDKNIFKYDYNINIKFPSFTKKINNIHKKDNLLSHENVNNTIPYQKNTSNFGDYSSISSSSISSSISSSSIDSFQSSLSYDGIKNVEENNYENNFYHNENYTILVLRKESNLFPGDNDEDKFICIKLVETNKSKLKPEIVRNNSNLLVEGKEWNKLNSNLKFEEGKINMKNGSGTNSSKINIMLKNSEIKCFNMRGKIYENKSVEINLINDISKKVNINMNMYHIYIKNLKREEIKKGKFDIDILNNKENVNYKNDINRNINEEKGYKECDVCSLLNLNLKKNLNCDKNYFNCFYIENMKPFISRENEKKTITLHFCPFIEGYYLCFLLFCAKDLKTKCVMSSCKLNCLFYINNIKEEEVIKIDSQLSKFSYQIKLIPINKRFLKCIQFILCYLNKMSNKVFLCYIKNYLNYINKISDQFYIICDKVGKNGIKEKLPSFQKYNYNDFINQINENNLFLDNFYDQIKEKNNYLYEFNINEENMGVYEYNIILMANNKKKYNEDINKSIQLSKYDELEIDENSIYNACNKLYKIIANINKKENNNIINVTFNQNAYLLSKKCVSIYNYTNKNLIYKCSNSEVLDMNKNKIDYKIFNYDEYIEIDKDVESFNFEIRCYSVVEVECSCFIFLTNVENEQDVIKINVKANIVKPYPKDTIHLKILNKMKKAVSIEIYNELDFHCEYKIYSDLPIIFGDQKIEMLPKQKKVYTFFVRSIHIGEFIGCIIFKCFRFLDVNKIKDSRDIIKNDSNITSKNFSLVDSFFWYKLKVTVDLNKPINVLTLESNVGDVLNKEIVLKNNGNKKEEYFLLSYMNEYIEKKKIEIPANDAYVYTIKYAPKIPNYFDNILKHENEEDTKDTNFELDEKKEKGSKYNKTKKSECMKRKDEIKQNENIKFSDISNELSNFYFLQNEEEEIKNEGDCLQKNMTKKLNLEKNEKKIFEELIKYCEKYINVDIKYTSHNIGFFFIYNKNEGVSYYILILLARFRTQLDISNFSSLLSKSCLIHLNFEFSNKNKRYVNKLETDQQKNTSYYYQIGEYIEENNINKNNSYNCIENYKLNNGFEFYNSKIERGADKSSNIKEFDGDENDENGNGNGNGNDGDENDDGDGDMNTEQIVRHNIKGIYLSNKINYSMINCDNKKSGNYILIKYKPTVGTSQECYVIIRSDLFGDFIYFLKGGYIEEKKIKERIIIHNSFCLYNFNINLFNPFSSKIYVKCIIETDRSKNYEYNNMNKINCLKLYKSEKSRNIENGKEKILLNTKYKYFKLLSNEHFKIKKRKNFSIFSTYFCKYAKSIEKLIILLYPINNKKKEKKINQYIIYEYELFFNNTKSDFFLETDRIIADKEEEEEKEEKEEKNLDNIENVCTKQLNYISNEMSKSSSFSFNGVEKDESAENGLEKDESAEDGLEKDGSDEYSLEKDRSAEYSLEETESESYSTIEVGSKRNNHILYLDKLSISDSSDVGIEECYEEGMEINNKFDKNIDGINNKFDKNIDGINNKFDKNIDGINKKEVVYSDGKIFIQSICKIKTSMKIFINKKKIGEMEKYYQTIKELEKKKQEKNIMHRNILLEKSNYKIFFLNLNNLKNSDKIEKNCKDNYGNEVLNNILFNMNENILNNFLYINIVEDKENYLVISLELLANIPFHCNFFIMIKKVEIRENNKNDKLDVRNDEIYQYENDDKILKVKSIKSEKIKEFITVEKNYIFLEIFNYINISKKCINIYIDNNLYSETNLNIFYKNNNDSYFDAYIVGYNQLLDKNNSDEIHNYTIRPKQGILKYNHFNKFIITRTNKINIMAFNSSFLLLIKTENNLFSYIISSHFTPSHELYTEAEKNVIRDILKENRTKFSIFFNEFKQEKRESTIFNKKDEIIIYDISESNEIQSG</sequence>
<accession>V7PAS7</accession>
<name>V7PAS7_PLAYE</name>
<evidence type="ECO:0000256" key="3">
    <source>
        <dbReference type="SAM" id="Phobius"/>
    </source>
</evidence>
<protein>
    <submittedName>
        <fullName evidence="4">Uncharacterized protein</fullName>
    </submittedName>
</protein>
<keyword evidence="3" id="KW-0472">Membrane</keyword>
<dbReference type="EMBL" id="KI635815">
    <property type="protein sequence ID" value="ETB56646.1"/>
    <property type="molecule type" value="Genomic_DNA"/>
</dbReference>
<dbReference type="OrthoDB" id="392374at2759"/>
<evidence type="ECO:0000313" key="4">
    <source>
        <dbReference type="EMBL" id="ETB56646.1"/>
    </source>
</evidence>
<evidence type="ECO:0000256" key="2">
    <source>
        <dbReference type="SAM" id="MobiDB-lite"/>
    </source>
</evidence>
<dbReference type="PANTHER" id="PTHR45912:SF3">
    <property type="entry name" value="CILIA- AND FLAGELLA-ASSOCIATED PROTEIN 47"/>
    <property type="match status" value="1"/>
</dbReference>
<reference evidence="4 5" key="1">
    <citation type="submission" date="2013-11" db="EMBL/GenBank/DDBJ databases">
        <title>The Genome Sequence of Plasmodium yoelii 17X.</title>
        <authorList>
            <consortium name="The Broad Institute Genomics Platform"/>
            <consortium name="The Broad Institute Genome Sequencing Center for Infectious Disease"/>
            <person name="Neafsey D."/>
            <person name="Adams J."/>
            <person name="Walker B."/>
            <person name="Young S.K."/>
            <person name="Zeng Q."/>
            <person name="Gargeya S."/>
            <person name="Fitzgerald M."/>
            <person name="Haas B."/>
            <person name="Abouelleil A."/>
            <person name="Alvarado L."/>
            <person name="Chapman S.B."/>
            <person name="Gainer-Dewar J."/>
            <person name="Goldberg J."/>
            <person name="Griggs A."/>
            <person name="Gujja S."/>
            <person name="Hansen M."/>
            <person name="Howarth C."/>
            <person name="Imamovic A."/>
            <person name="Ireland A."/>
            <person name="Larimer J."/>
            <person name="McCowan C."/>
            <person name="Murphy C."/>
            <person name="Pearson M."/>
            <person name="Poon T.W."/>
            <person name="Priest M."/>
            <person name="Roberts A."/>
            <person name="Saif S."/>
            <person name="Shea T."/>
            <person name="Sykes S."/>
            <person name="Wortman J."/>
            <person name="Nusbaum C."/>
            <person name="Birren B."/>
        </authorList>
    </citation>
    <scope>NUCLEOTIDE SEQUENCE [LARGE SCALE GENOMIC DNA]</scope>
    <source>
        <strain evidence="4 5">17X</strain>
    </source>
</reference>
<feature type="compositionally biased region" description="Acidic residues" evidence="2">
    <location>
        <begin position="1407"/>
        <end position="1418"/>
    </location>
</feature>
<feature type="coiled-coil region" evidence="1">
    <location>
        <begin position="1843"/>
        <end position="1877"/>
    </location>
</feature>
<keyword evidence="5" id="KW-1185">Reference proteome</keyword>
<feature type="region of interest" description="Disordered" evidence="2">
    <location>
        <begin position="1384"/>
        <end position="1419"/>
    </location>
</feature>
<keyword evidence="3" id="KW-0812">Transmembrane</keyword>
<proteinExistence type="predicted"/>
<organism evidence="4 5">
    <name type="scientific">Plasmodium yoelii 17X</name>
    <dbReference type="NCBI Taxonomy" id="1323249"/>
    <lineage>
        <taxon>Eukaryota</taxon>
        <taxon>Sar</taxon>
        <taxon>Alveolata</taxon>
        <taxon>Apicomplexa</taxon>
        <taxon>Aconoidasida</taxon>
        <taxon>Haemosporida</taxon>
        <taxon>Plasmodiidae</taxon>
        <taxon>Plasmodium</taxon>
        <taxon>Plasmodium (Vinckeia)</taxon>
    </lineage>
</organism>